<gene>
    <name evidence="1" type="primary">LOC122145131</name>
</gene>
<dbReference type="KEGG" id="ccar:122145131"/>
<dbReference type="OrthoDB" id="406368at2759"/>
<reference evidence="1" key="1">
    <citation type="submission" date="2025-08" db="UniProtKB">
        <authorList>
            <consortium name="RefSeq"/>
        </authorList>
    </citation>
    <scope>IDENTIFICATION</scope>
    <source>
        <tissue evidence="1">Muscle</tissue>
    </source>
</reference>
<dbReference type="Proteomes" id="UP001155660">
    <property type="component" value="Chromosome A5"/>
</dbReference>
<organism evidence="1">
    <name type="scientific">Cyprinus carpio</name>
    <name type="common">Common carp</name>
    <dbReference type="NCBI Taxonomy" id="7962"/>
    <lineage>
        <taxon>Eukaryota</taxon>
        <taxon>Metazoa</taxon>
        <taxon>Chordata</taxon>
        <taxon>Craniata</taxon>
        <taxon>Vertebrata</taxon>
        <taxon>Euteleostomi</taxon>
        <taxon>Actinopterygii</taxon>
        <taxon>Neopterygii</taxon>
        <taxon>Teleostei</taxon>
        <taxon>Ostariophysi</taxon>
        <taxon>Cypriniformes</taxon>
        <taxon>Cyprinidae</taxon>
        <taxon>Cyprininae</taxon>
        <taxon>Cyprinus</taxon>
    </lineage>
</organism>
<evidence type="ECO:0000313" key="1">
    <source>
        <dbReference type="RefSeq" id="XP_042613182.1"/>
    </source>
</evidence>
<dbReference type="RefSeq" id="XP_042613182.1">
    <property type="nucleotide sequence ID" value="XM_042757248.1"/>
</dbReference>
<accession>A0A9Q9Y3W0</accession>
<protein>
    <submittedName>
        <fullName evidence="1">Sperm-tail PG-rich repeat-containing protein 2-like</fullName>
    </submittedName>
</protein>
<dbReference type="AlphaFoldDB" id="A0A9Q9Y3W0"/>
<sequence length="180" mass="20277">MNYYTVKTLVSRTPVITNRLTHACLLPGAYNVFEYGLAYESLKNACLERTRKGAFGSIAPCRLFLPSKKEISRPGPTQYKVEKTTEALYKKQGTAAFKSATDRLVGSLFAKDTPLPGSYNMSESFEKIHGLHHYSEPRSKKARKLQSCFLSAAPRNPAFLHYDPETPGDQSFDSYLRNIR</sequence>
<dbReference type="GeneID" id="122145131"/>
<proteinExistence type="predicted"/>
<name>A0A9Q9Y3W0_CYPCA</name>